<dbReference type="GO" id="GO:0019062">
    <property type="term" value="P:virion attachment to host cell"/>
    <property type="evidence" value="ECO:0007669"/>
    <property type="project" value="UniProtKB-UniRule"/>
</dbReference>
<comment type="PTM">
    <text evidence="33">Highly glycosylated by host. The high number of glycan on the protein is reffered to as 'glycan shield' because it contributes to hide protein sequence from adaptive immune system.</text>
</comment>
<dbReference type="GO" id="GO:0005198">
    <property type="term" value="F:structural molecule activity"/>
    <property type="evidence" value="ECO:0007669"/>
    <property type="project" value="UniProtKB-UniRule"/>
</dbReference>
<evidence type="ECO:0000256" key="30">
    <source>
        <dbReference type="ARBA" id="ARBA00023288"/>
    </source>
</evidence>
<dbReference type="Gene3D" id="1.10.287.210">
    <property type="match status" value="1"/>
</dbReference>
<dbReference type="Pfam" id="PF00517">
    <property type="entry name" value="GP41"/>
    <property type="match status" value="1"/>
</dbReference>
<feature type="chain" id="PRO_5023250501" description="Transmembrane protein gp41" evidence="33">
    <location>
        <begin position="506"/>
        <end position="850"/>
    </location>
</feature>
<dbReference type="CDD" id="cd09909">
    <property type="entry name" value="HIV-1-like_HR1-HR2"/>
    <property type="match status" value="1"/>
</dbReference>
<evidence type="ECO:0000259" key="37">
    <source>
        <dbReference type="Pfam" id="PF00517"/>
    </source>
</evidence>
<evidence type="ECO:0000256" key="32">
    <source>
        <dbReference type="ARBA" id="ARBA00062028"/>
    </source>
</evidence>
<dbReference type="GO" id="GO:0055036">
    <property type="term" value="C:virion membrane"/>
    <property type="evidence" value="ECO:0007669"/>
    <property type="project" value="UniProtKB-SubCell"/>
</dbReference>
<evidence type="ECO:0000256" key="31">
    <source>
        <dbReference type="ARBA" id="ARBA00023296"/>
    </source>
</evidence>
<dbReference type="HAMAP" id="MF_04083">
    <property type="entry name" value="HIV_ENV"/>
    <property type="match status" value="1"/>
</dbReference>
<evidence type="ECO:0000256" key="21">
    <source>
        <dbReference type="ARBA" id="ARBA00022890"/>
    </source>
</evidence>
<comment type="domain">
    <text evidence="33">The CD4-binding region is targeted by the antibody b12.</text>
</comment>
<comment type="PTM">
    <text evidence="33">Palmitoylation of the transmembrane protein and of Env polyprotein (prior to its proteolytic cleavage) is essential for their association with host cell membrane lipid rafts. Palmitoylation is therefore required for envelope trafficking to classical lipid rafts, but not for viral replication.</text>
</comment>
<sequence>MRVKGIKKNYRDLWRWGVMLLGMLMICSATEKLWVTVYYGVPVWKEATTTLFCASDAKAYDTEVHNVWATHACVPTDPNPQEVMLKNVTENFNMWKNNMVEQMHEDIVSLWDQSLKPCVKLTPLCVTLNCTDYWKNNTNVTEEIKGEIKEIKGEIKNCSFNITTNIRDKVQNTYALFYKTDVVPIGDITNTTTTNYTNYRLISCNTSVITQACPKVSFEPIPIHYCAPAGFAILKCNDPKFNGTGPCTNVSTVQCTHGIRPVVSTQLLLNGSLAEEVIIRSENLTDNAKIIIVQLKEPVEINCTRPNNNTRKGIHIGPGRAFYATGDIIGNIRQAYCNINITKWNNTLERVTEKLKEQFNNKTIIFNHSSGGDPEVVMHSFNCRGEFFYCNTTNLFTNELNDTDGNIILPCRIKQIINMWQEVGKAMYAPPISGPINCLSNITGLLLTRDGGIGNNTINETFRPGGGDMRDNWRSELYKYKVVKIEPLGLAPTKAKRRVVQREKRAVGIGALFLGFLGAAGSTMGAASLTLTVQARSLLSGIVQQQNNLLRAIEAQQHLLQLTVWGIKQLQARILAVERYLRDQQLLGIWGCSGKIICTTTVPWNTSWSNKSLSQIWDNMTWMDWDREINNYTRLIYDLLEESQNQQEKNEQELLELDKWASLWNWFDISNWLWYIKIFIMIVGGLIGLRIVFTVLSIVNRVRQGYSPLSFQTHLPATRGPDRPEGIEEEGGERGRDRSVRLVNGFLALFWDDLRSLCLFSYHRLRDLLLVVTRIVELLGRRGWEILKHWWSLLQYWIQELKNSAISLFNATAIAVAEGTDRVIEVGRRACRAVLHIPRRIRQGAERALI</sequence>
<keyword evidence="9 33" id="KW-1032">Host cell membrane</keyword>
<keyword evidence="20 33" id="KW-0261">Viral envelope protein</keyword>
<evidence type="ECO:0000256" key="13">
    <source>
        <dbReference type="ARBA" id="ARBA00022685"/>
    </source>
</evidence>
<feature type="domain" description="Human immunodeficiency virus 1 envelope glycoprotein Gp120" evidence="36">
    <location>
        <begin position="33"/>
        <end position="505"/>
    </location>
</feature>
<feature type="compositionally biased region" description="Basic and acidic residues" evidence="35">
    <location>
        <begin position="720"/>
        <end position="734"/>
    </location>
</feature>
<feature type="lipid moiety-binding region" description="S-palmitoyl cysteine; by host" evidence="33">
    <location>
        <position position="831"/>
    </location>
</feature>
<dbReference type="GO" id="GO:1903911">
    <property type="term" value="P:positive regulation of receptor clustering"/>
    <property type="evidence" value="ECO:0007669"/>
    <property type="project" value="UniProtKB-UniRule"/>
</dbReference>
<evidence type="ECO:0000256" key="12">
    <source>
        <dbReference type="ARBA" id="ARBA00022595"/>
    </source>
</evidence>
<dbReference type="EMBL" id="HQ908202">
    <property type="protein sequence ID" value="AEG76839.1"/>
    <property type="molecule type" value="Genomic_DNA"/>
</dbReference>
<feature type="lipid moiety-binding region" description="S-palmitoyl cysteine; by host" evidence="33">
    <location>
        <position position="758"/>
    </location>
</feature>
<evidence type="ECO:0000256" key="25">
    <source>
        <dbReference type="ARBA" id="ARBA00023136"/>
    </source>
</evidence>
<feature type="region of interest" description="Immunosuppression" evidence="33">
    <location>
        <begin position="568"/>
        <end position="586"/>
    </location>
</feature>
<evidence type="ECO:0000256" key="14">
    <source>
        <dbReference type="ARBA" id="ARBA00022692"/>
    </source>
</evidence>
<dbReference type="Gene3D" id="1.20.5.490">
    <property type="entry name" value="Single helix bin"/>
    <property type="match status" value="1"/>
</dbReference>
<feature type="disulfide bond" evidence="33">
    <location>
        <begin position="592"/>
        <end position="598"/>
    </location>
</feature>
<dbReference type="InterPro" id="IPR037527">
    <property type="entry name" value="Gp160"/>
</dbReference>
<comment type="domain">
    <text evidence="33 34">The 17 amino acids long immunosuppressive region is present in many retroviral envelope proteins. Synthetic peptides derived from this relatively conserved sequence inhibit immune function in vitro and in vivo.</text>
</comment>
<dbReference type="FunFam" id="1.20.5.490:FF:000001">
    <property type="entry name" value="Envelope glycoprotein gp160"/>
    <property type="match status" value="1"/>
</dbReference>
<evidence type="ECO:0000256" key="24">
    <source>
        <dbReference type="ARBA" id="ARBA00023054"/>
    </source>
</evidence>
<feature type="domain" description="Retroviral envelope protein GP41-like" evidence="37">
    <location>
        <begin position="524"/>
        <end position="713"/>
    </location>
</feature>
<comment type="miscellaneous">
    <text evidence="33">HIV-1 lineages are divided in three main groups, M (for Major), O (for Outlier), and N (for New, or Non-M, Non-O). The vast majority of strains found worldwide belong to the group M. Group O seems to be endemic to and largely confined to Cameroon and neighboring countries in West Central Africa, where these viruses represent a small minority of HIV-1 strains. The group N is represented by a limited number of isolates from Cameroonian persons. The group M is further subdivided in 9 clades or subtypes (A to D, F to H, J and K).</text>
</comment>
<keyword evidence="15 33" id="KW-0053">Apoptosis</keyword>
<dbReference type="GO" id="GO:0019031">
    <property type="term" value="C:viral envelope"/>
    <property type="evidence" value="ECO:0007669"/>
    <property type="project" value="UniProtKB-KW"/>
</dbReference>
<dbReference type="InterPro" id="IPR000777">
    <property type="entry name" value="HIV1_Gp120"/>
</dbReference>
<comment type="domain">
    <text evidence="33">The YXXL motif is involved in determining the exact site of viral release at the surface of infected mononuclear cells and promotes endocytosis. YXXL and di-leucine endocytosis motifs interact directly or indirectly with the clathrin adapter complexes, opperate independently, and their activities are not additive.</text>
</comment>
<evidence type="ECO:0000256" key="15">
    <source>
        <dbReference type="ARBA" id="ARBA00022703"/>
    </source>
</evidence>
<dbReference type="GO" id="GO:0039654">
    <property type="term" value="P:fusion of virus membrane with host endosome membrane"/>
    <property type="evidence" value="ECO:0007669"/>
    <property type="project" value="UniProtKB-UniRule"/>
</dbReference>
<feature type="region of interest" description="CD4-binding loop" evidence="33">
    <location>
        <begin position="369"/>
        <end position="379"/>
    </location>
</feature>
<keyword evidence="29 33" id="KW-0899">Viral immunoevasion</keyword>
<evidence type="ECO:0000256" key="29">
    <source>
        <dbReference type="ARBA" id="ARBA00023280"/>
    </source>
</evidence>
<reference evidence="38" key="1">
    <citation type="journal article" date="2011" name="PLoS ONE">
        <title>Cross-Sectional Detection of Acute HIV Infection: Timing of Transmission, Inflammation and Antiretroviral Therapy.</title>
        <authorList>
            <person name="Gay C."/>
            <person name="Dibben O."/>
            <person name="Anderson J.A."/>
            <person name="Stacey A."/>
            <person name="Mayo A.J."/>
            <person name="Norris P.J."/>
            <person name="Kuruc J.D."/>
            <person name="Salazar-Gonzalez J.F."/>
            <person name="Li H."/>
            <person name="Keele B.F."/>
            <person name="Hicks C."/>
            <person name="Margolis D."/>
            <person name="Ferrari G."/>
            <person name="Haynes B."/>
            <person name="Swanstrom R."/>
            <person name="Shaw G.M."/>
            <person name="Hahn B.H."/>
            <person name="Eron J.J."/>
            <person name="Borrow P."/>
            <person name="Cohen M.S."/>
        </authorList>
    </citation>
    <scope>NUCLEOTIDE SEQUENCE</scope>
    <source>
        <strain evidence="38">701010145_B5</strain>
    </source>
</reference>
<evidence type="ECO:0000256" key="20">
    <source>
        <dbReference type="ARBA" id="ARBA00022879"/>
    </source>
</evidence>
<organism evidence="38">
    <name type="scientific">Human immunodeficiency virus type 1</name>
    <name type="common">HIV-1</name>
    <dbReference type="NCBI Taxonomy" id="11676"/>
    <lineage>
        <taxon>Viruses</taxon>
        <taxon>Riboviria</taxon>
        <taxon>Pararnavirae</taxon>
        <taxon>Artverviricota</taxon>
        <taxon>Revtraviricetes</taxon>
        <taxon>Ortervirales</taxon>
        <taxon>Retroviridae</taxon>
        <taxon>Orthoretrovirinae</taxon>
        <taxon>Lentivirus</taxon>
        <taxon>Lentivirus humimdef1</taxon>
    </lineage>
</organism>
<comment type="function">
    <text evidence="33">Envelope glycoprotein gp160: Oligomerizes in the host endoplasmic reticulum into predominantly trimers. In a second time, gp160 transits in the host Golgi, where glycosylation is completed. The precursor is then proteolytically cleaved in the trans-Golgi and thereby activated by cellular furin or furin-like proteases to produce gp120 and gp41.</text>
</comment>
<comment type="subcellular location">
    <molecule>Transmembrane protein gp41</molecule>
    <subcellularLocation>
        <location evidence="33">Virion membrane</location>
        <topology evidence="33">Single-pass type I membrane protein</topology>
    </subcellularLocation>
    <subcellularLocation>
        <location evidence="33">Host cell membrane</location>
        <topology evidence="33">Single-pass type I membrane protein</topology>
    </subcellularLocation>
    <subcellularLocation>
        <location evidence="33">Host endosome membrane</location>
        <topology evidence="33">Single-pass type I membrane protein</topology>
    </subcellularLocation>
    <text evidence="33">It is probably concentrated at the site of budding and incorporated into the virions possibly by contacts between the cytoplasmic tail of Env and the N-terminus of Gag.</text>
</comment>
<evidence type="ECO:0000256" key="27">
    <source>
        <dbReference type="ARBA" id="ARBA00023157"/>
    </source>
</evidence>
<evidence type="ECO:0000313" key="38">
    <source>
        <dbReference type="EMBL" id="AEG76839.1"/>
    </source>
</evidence>
<dbReference type="Gene3D" id="2.170.40.20">
    <property type="entry name" value="Human immunodeficiency virus 1, Gp160, envelope glycoprotein"/>
    <property type="match status" value="2"/>
</dbReference>
<dbReference type="FunFam" id="2.170.40.20:FF:000001">
    <property type="entry name" value="Envelope glycoprotein gp160"/>
    <property type="match status" value="1"/>
</dbReference>
<feature type="short sequence motif" description="YXXL motif; contains endocytosis signal" evidence="33">
    <location>
        <begin position="706"/>
        <end position="709"/>
    </location>
</feature>
<dbReference type="SUPFAM" id="SSF58069">
    <property type="entry name" value="Virus ectodomain"/>
    <property type="match status" value="1"/>
</dbReference>
<dbReference type="GO" id="GO:0019064">
    <property type="term" value="P:fusion of virus membrane with host plasma membrane"/>
    <property type="evidence" value="ECO:0007669"/>
    <property type="project" value="UniProtKB-UniRule"/>
</dbReference>
<dbReference type="Pfam" id="PF00516">
    <property type="entry name" value="GP120"/>
    <property type="match status" value="1"/>
</dbReference>
<evidence type="ECO:0000256" key="28">
    <source>
        <dbReference type="ARBA" id="ARBA00023180"/>
    </source>
</evidence>
<keyword evidence="8 33" id="KW-1170">Fusion of virus membrane with host endosomal membrane</keyword>
<evidence type="ECO:0000256" key="34">
    <source>
        <dbReference type="RuleBase" id="RU363095"/>
    </source>
</evidence>
<dbReference type="GO" id="GO:0052031">
    <property type="term" value="P:symbiont-mediated perturbation of host defense response"/>
    <property type="evidence" value="ECO:0007669"/>
    <property type="project" value="UniProtKB-UniRule"/>
</dbReference>
<keyword evidence="24 33" id="KW-0175">Coiled coil</keyword>
<comment type="subcellular location">
    <molecule>Surface protein gp120</molecule>
    <subcellularLocation>
        <location evidence="33">Virion membrane</location>
        <topology evidence="33">Peripheral membrane protein</topology>
    </subcellularLocation>
    <subcellularLocation>
        <location evidence="33">Host cell membrane</location>
        <topology evidence="33">Peripheral membrane protein</topology>
    </subcellularLocation>
    <subcellularLocation>
        <location evidence="33">Host endosome membrane</location>
        <topology evidence="33">Single-pass type I membrane protein</topology>
    </subcellularLocation>
    <text evidence="33">The surface protein is not anchored to the viral envelope, but associates with the extravirion surface through its binding to TM. It is probably concentrated at the site of budding and incorporated into the virions possibly by contacts between the cytoplasmic tail of Env and the N-terminus of Gag.</text>
</comment>
<comment type="miscellaneous">
    <text evidence="33">Inhibitors targeting HIV-1 viral envelope proteins are used as antiretroviral drugs. Attachment of virions to the cell surface via non-specific interactions and CD4 binding can be blocked by inhibitors that include cyanovirin-N, cyclotriazadisulfonamide analogs, PRO 2000, TNX 355 and PRO 542. In addition, BMS 806 can block CD4-induced conformational changes. Env interactions with the coreceptor molecules can be targeted by CCR5 antagonists including SCH-D, maraviroc (UK 427857) and aplaviroc (GW 873140), and the CXCR4 antagonist AMD 070. Fusion of viral and cellular membranes can be inhibited by peptides such as enfuvirtide and tifuvirtide (T 1249). Resistance to inhibitors associated with mutations in Env are observed. Most of the time, single mutations confer only a modest reduction in drug susceptibility. Combination of several mutations is usually required to develop a high-level drug resistance.</text>
</comment>
<comment type="function">
    <text evidence="33">Transmembrane protein gp41: Acts as a class I viral fusion protein. Under the current model, the protein has at least 3 conformational states: pre-fusion native state, pre-hairpin intermediate state, and post-fusion hairpin state. During fusion of viral and target intracellular membranes, the coiled coil regions (heptad repeats) assume a trimer-of-hairpins structure, positioning the fusion peptide in close proximity to the C-terminal region of the ectodomain. The formation of this structure appears to drive apposition and subsequent fusion of viral and target cell membranes. Complete fusion occurs in host cell endosomes and is dynamin-dependent, however some lipid transfer might occur at the plasma membrane. The virus undergoes clathrin-dependent internalization long before endosomal fusion, thus minimizing the surface exposure of conserved viral epitopes during fusion and reducing the efficacy of inhibitors targeting these epitopes. Membranes fusion leads to delivery of the nucleocapsid into the cytoplasm.</text>
</comment>
<comment type="PTM">
    <text evidence="33">Specific enzymatic cleavages in vivo yield mature proteins. Envelope glycoproteins are synthesized as a inactive precursor that is heavily N-glycosylated and processed likely by host cell furin in the Golgi to yield the mature SU and TM proteins. The cleavage site between SU and TM requires the minimal sequence [KR]-X-[KR]-R. About 2 of the 9 disulfide bonds of gp41 are reduced by P4HB/PDI, following binding to CD4 receptor.</text>
</comment>
<dbReference type="GO" id="GO:1903908">
    <property type="term" value="P:positive regulation of plasma membrane raft polarization"/>
    <property type="evidence" value="ECO:0007669"/>
    <property type="project" value="UniProtKB-UniRule"/>
</dbReference>
<keyword evidence="27 33" id="KW-1015">Disulfide bond</keyword>
<keyword evidence="18 33" id="KW-0946">Virion</keyword>
<evidence type="ECO:0000256" key="5">
    <source>
        <dbReference type="ARBA" id="ARBA00004578"/>
    </source>
</evidence>
<evidence type="ECO:0000256" key="4">
    <source>
        <dbReference type="ARBA" id="ARBA00004563"/>
    </source>
</evidence>
<keyword evidence="26 33" id="KW-0564">Palmitate</keyword>
<keyword evidence="10 33" id="KW-1165">Clathrin-mediated endocytosis of virus by host</keyword>
<evidence type="ECO:0000256" key="9">
    <source>
        <dbReference type="ARBA" id="ARBA00022511"/>
    </source>
</evidence>
<comment type="subunit">
    <text evidence="32">The mature envelope protein (Env) consists of a homotrimer of non-covalently associated gp120-gp41 heterodimers. The resulting complex protrudes from the virus surface as a spike. There seems to be as few as 10 spikes on the average virion. Interacts with host CD4, CCR5 and CXCR4. Gp120 also interacts with the C-type lectins CD209/DC-SIGN and CLEC4M/DC-SIGNR (collectively referred to as DC-SIGN(R)). Gp120 and gp41 interact with GalCer. Gp120 interacts with host ITGA4/ITGB7 complex; on CD4+ T-cells, this interaction results in rapid activation of integrin ITGAL/LFA-1, which facilitates efficient cell-to-cell spreading of HIV-1. Gp120 interacts with cell-associated heparan sulfate; this interaction increases virus infectivity on permissive cells and may be involved in infection of CD4- cells.</text>
</comment>
<dbReference type="FunFam" id="1.10.287.210:FF:000001">
    <property type="entry name" value="Envelope glycoprotein gp160"/>
    <property type="match status" value="1"/>
</dbReference>
<evidence type="ECO:0000256" key="1">
    <source>
        <dbReference type="ARBA" id="ARBA00004402"/>
    </source>
</evidence>
<keyword evidence="11 33" id="KW-0945">Host-virus interaction</keyword>
<evidence type="ECO:0000256" key="22">
    <source>
        <dbReference type="ARBA" id="ARBA00022989"/>
    </source>
</evidence>
<feature type="region of interest" description="MPER; binding to GalCer" evidence="33">
    <location>
        <begin position="656"/>
        <end position="677"/>
    </location>
</feature>
<comment type="subunit">
    <text evidence="33">The mature envelope protein (Env) consists of a homotrimer of non-covalently associated gp120-gp41 heterodimers. The resulting complex protrudes from the virus surface as a spike. There seems to be as few as 10 spikes on the average virion. Surface protein gp120 interacts with host CD4, CCR5 and CXCR4. Gp120 also interacts with the C-type lectins CD209/DC-SIGN and CLEC4M/DC-SIGNR (collectively referred to as DC-SIGN(R)). Gp120 and gp41 interact with GalCer. Gp120 interacts with host ITGA4/ITGB7 complex; on CD4+ T-cells, this interaction results in rapid activation of integrin ITGAL/LFA-1, which facilitates efficient cell-to-cell spreading of HIV-1. Gp120 interacts with cell-associated heparan sulfate; this interaction increases virus infectivity on permissive cells and may be involved in infection of CD4- cells.</text>
</comment>
<evidence type="ECO:0000256" key="17">
    <source>
        <dbReference type="ARBA" id="ARBA00022804"/>
    </source>
</evidence>
<evidence type="ECO:0000256" key="18">
    <source>
        <dbReference type="ARBA" id="ARBA00022844"/>
    </source>
</evidence>
<accession>F6LCK9</accession>
<feature type="transmembrane region" description="Helical" evidence="34">
    <location>
        <begin position="506"/>
        <end position="529"/>
    </location>
</feature>
<feature type="disulfide bond" evidence="33">
    <location>
        <begin position="236"/>
        <end position="247"/>
    </location>
</feature>
<dbReference type="GO" id="GO:0019082">
    <property type="term" value="P:viral protein processing"/>
    <property type="evidence" value="ECO:0007669"/>
    <property type="project" value="UniProtKB-UniRule"/>
</dbReference>
<dbReference type="FunFam" id="2.170.40.20:FF:000003">
    <property type="entry name" value="Envelope glycoprotein gp160"/>
    <property type="match status" value="1"/>
</dbReference>
<dbReference type="GO" id="GO:0020002">
    <property type="term" value="C:host cell plasma membrane"/>
    <property type="evidence" value="ECO:0007669"/>
    <property type="project" value="UniProtKB-SubCell"/>
</dbReference>
<keyword evidence="16 33" id="KW-0732">Signal</keyword>
<keyword evidence="31 33" id="KW-1160">Virus entry into host cell</keyword>
<evidence type="ECO:0000256" key="35">
    <source>
        <dbReference type="SAM" id="MobiDB-lite"/>
    </source>
</evidence>
<organismHost>
    <name type="scientific">Homo sapiens</name>
    <name type="common">Human</name>
    <dbReference type="NCBI Taxonomy" id="9606"/>
</organismHost>
<evidence type="ECO:0000256" key="11">
    <source>
        <dbReference type="ARBA" id="ARBA00022581"/>
    </source>
</evidence>
<comment type="domain">
    <text evidence="33">Some of the most genetically diverse regions of the viral genome are present in Env. They are called variable regions 1 through 5 (V1 through V5). Coreceptor usage of gp120 is determined mainly by the primary structure of the third variable region (V3) in the outer domain of gp120. The sequence of V3 determines which coreceptor, CCR5 and/or CXCR4 (corresponding to R5/macrophage, X4/T cell and R5X4/T cell and macrophage tropism), is used to trigger the fusion potential of the Env complex, and hence which cells the virus can infect. Binding to CCR5 involves a region adjacent in addition to V3.</text>
</comment>
<keyword evidence="25 33" id="KW-0472">Membrane</keyword>
<feature type="coiled-coil region" evidence="33">
    <location>
        <begin position="627"/>
        <end position="661"/>
    </location>
</feature>
<protein>
    <recommendedName>
        <fullName evidence="33">Envelope glycoprotein gp160</fullName>
    </recommendedName>
    <alternativeName>
        <fullName evidence="33">Env polyprotein</fullName>
    </alternativeName>
    <component>
        <recommendedName>
            <fullName evidence="33">Surface protein gp120</fullName>
            <shortName evidence="33">SU</shortName>
        </recommendedName>
        <alternativeName>
            <fullName evidence="33">Glycoprotein 120</fullName>
            <shortName evidence="33">gp120</shortName>
        </alternativeName>
    </component>
    <component>
        <recommendedName>
            <fullName evidence="33">Transmembrane protein gp41</fullName>
            <shortName evidence="33">TM</shortName>
        </recommendedName>
        <alternativeName>
            <fullName evidence="33">Glycoprotein 41</fullName>
            <shortName evidence="33">gp41</shortName>
        </alternativeName>
    </component>
</protein>
<keyword evidence="22 33" id="KW-1133">Transmembrane helix</keyword>
<evidence type="ECO:0000256" key="16">
    <source>
        <dbReference type="ARBA" id="ARBA00022729"/>
    </source>
</evidence>
<feature type="site" description="Cleavage; by host furin" evidence="33">
    <location>
        <begin position="505"/>
        <end position="506"/>
    </location>
</feature>
<keyword evidence="21 33" id="KW-1164">Virus endocytosis by host</keyword>
<dbReference type="GO" id="GO:0044175">
    <property type="term" value="C:host cell endosome membrane"/>
    <property type="evidence" value="ECO:0007669"/>
    <property type="project" value="UniProtKB-SubCell"/>
</dbReference>
<name>F6LCK9_HV1</name>
<keyword evidence="7 33" id="KW-1168">Fusion of virus membrane with host membrane</keyword>
<evidence type="ECO:0000256" key="8">
    <source>
        <dbReference type="ARBA" id="ARBA00022510"/>
    </source>
</evidence>
<keyword evidence="13 33" id="KW-0165">Cleavage on pair of basic residues</keyword>
<dbReference type="GO" id="GO:0075512">
    <property type="term" value="P:clathrin-dependent endocytosis of virus by host cell"/>
    <property type="evidence" value="ECO:0007669"/>
    <property type="project" value="UniProtKB-UniRule"/>
</dbReference>
<keyword evidence="12 33" id="KW-1162">Viral penetration into host cytoplasm</keyword>
<evidence type="ECO:0000256" key="23">
    <source>
        <dbReference type="ARBA" id="ARBA00023046"/>
    </source>
</evidence>
<evidence type="ECO:0000256" key="26">
    <source>
        <dbReference type="ARBA" id="ARBA00023139"/>
    </source>
</evidence>
<evidence type="ECO:0000259" key="36">
    <source>
        <dbReference type="Pfam" id="PF00516"/>
    </source>
</evidence>
<evidence type="ECO:0000256" key="3">
    <source>
        <dbReference type="ARBA" id="ARBA00004505"/>
    </source>
</evidence>
<feature type="topological domain" description="Cytoplasmic" evidence="33">
    <location>
        <begin position="700"/>
        <end position="850"/>
    </location>
</feature>
<feature type="disulfide bond" evidence="33">
    <location>
        <begin position="226"/>
        <end position="255"/>
    </location>
</feature>
<feature type="region of interest" description="Fusion peptide" evidence="33">
    <location>
        <begin position="506"/>
        <end position="526"/>
    </location>
</feature>
<evidence type="ECO:0000256" key="7">
    <source>
        <dbReference type="ARBA" id="ARBA00022506"/>
    </source>
</evidence>
<evidence type="ECO:0000256" key="19">
    <source>
        <dbReference type="ARBA" id="ARBA00022870"/>
    </source>
</evidence>
<keyword evidence="28 33" id="KW-0325">Glycoprotein</keyword>
<feature type="disulfide bond" evidence="33">
    <location>
        <begin position="53"/>
        <end position="73"/>
    </location>
</feature>
<keyword evidence="23 33" id="KW-1039">Host endosome</keyword>
<feature type="transmembrane region" description="Helical" evidence="34">
    <location>
        <begin position="672"/>
        <end position="699"/>
    </location>
</feature>
<comment type="function">
    <text evidence="33">Surface protein gp120: Attaches the virus to the host lymphoid cell by binding to the primary receptor CD4. This interaction induces a structural rearrangement creating a high affinity binding site for a chemokine coreceptor like CXCR4 and/or CCR5. Acts as a ligand for CD209/DC-SIGN and CLEC4M/DC-SIGNR, which are respectively found on dendritic cells (DCs), and on endothelial cells of liver sinusoids and lymph node sinuses. These interactions allow capture of viral particles at mucosal surfaces by these cells and subsequent transmission to permissive cells. HIV subverts the migration properties of dendritic cells to gain access to CD4+ T-cells in lymph nodes. Virus transmission to permissive T-cells occurs either in trans (without DCs infection, through viral capture and transmission), or in cis (following DCs productive infection, through the usual CD4-gp120 interaction), thereby inducing a robust infection. In trans infection, bound virions remain infectious over days and it is proposed that they are not degraded, but protected in non-lysosomal acidic organelles within the DCs close to the cell membrane thus contributing to the viral infectious potential during DCs' migration from the periphery to the lymphoid tissues. On arrival at lymphoid tissues, intact virions recycle back to DCs' cell surface allowing virus transmission to CD4+ T-cells.</text>
</comment>
<comment type="subcellular location">
    <subcellularLocation>
        <location evidence="3">Host cell membrane</location>
        <topology evidence="3">Peripheral membrane protein</topology>
    </subcellularLocation>
    <subcellularLocation>
        <location evidence="1">Host cell membrane</location>
        <topology evidence="1">Single-pass type I membrane protein</topology>
    </subcellularLocation>
    <subcellularLocation>
        <location evidence="2">Host endosome membrane</location>
        <topology evidence="2">Peripheral membrane protein</topology>
    </subcellularLocation>
    <subcellularLocation>
        <location evidence="5">Host endosome membrane</location>
        <topology evidence="5">Single-pass type I membrane protein</topology>
    </subcellularLocation>
    <subcellularLocation>
        <location evidence="6">Virion membrane</location>
        <topology evidence="6">Peripheral membrane protein</topology>
    </subcellularLocation>
    <subcellularLocation>
        <location evidence="4">Virion membrane</location>
        <topology evidence="4">Single-pass type I membrane protein</topology>
    </subcellularLocation>
</comment>
<keyword evidence="19 33" id="KW-1043">Host membrane</keyword>
<feature type="chain" id="PRO_5023250500" description="Envelope glycoprotein gp160" evidence="33">
    <location>
        <begin position="32"/>
        <end position="850"/>
    </location>
</feature>
<dbReference type="InterPro" id="IPR036377">
    <property type="entry name" value="Gp120_core_sf"/>
</dbReference>
<evidence type="ECO:0000256" key="2">
    <source>
        <dbReference type="ARBA" id="ARBA00004433"/>
    </source>
</evidence>
<keyword evidence="17 33" id="KW-1161">Viral attachment to host cell</keyword>
<evidence type="ECO:0000256" key="33">
    <source>
        <dbReference type="HAMAP-Rule" id="MF_04083"/>
    </source>
</evidence>
<comment type="similarity">
    <text evidence="33">Belongs to the HIV-1 env protein family.</text>
</comment>
<comment type="domain">
    <text evidence="33">The membrane proximal external region (MPER) present in gp41 is a tryptophan-rich region recognized by the antibodies 2F5, Z13, and 4E10. MPER seems to play a role in fusion.</text>
</comment>
<evidence type="ECO:0000256" key="10">
    <source>
        <dbReference type="ARBA" id="ARBA00022570"/>
    </source>
</evidence>
<feature type="region of interest" description="Disordered" evidence="35">
    <location>
        <begin position="715"/>
        <end position="734"/>
    </location>
</feature>
<evidence type="ECO:0000256" key="6">
    <source>
        <dbReference type="ARBA" id="ARBA00004650"/>
    </source>
</evidence>
<comment type="caution">
    <text evidence="33 34">Lacks conserved residue(s) required for the propagation of feature annotation.</text>
</comment>
<gene>
    <name evidence="33 38" type="primary">env</name>
</gene>
<dbReference type="GO" id="GO:0016020">
    <property type="term" value="C:membrane"/>
    <property type="evidence" value="ECO:0007669"/>
    <property type="project" value="UniProtKB-UniRule"/>
</dbReference>
<proteinExistence type="inferred from homology"/>
<dbReference type="InterPro" id="IPR000328">
    <property type="entry name" value="GP41-like"/>
</dbReference>
<dbReference type="SUPFAM" id="SSF56502">
    <property type="entry name" value="gp120 core"/>
    <property type="match status" value="2"/>
</dbReference>
<keyword evidence="30 33" id="KW-0449">Lipoprotein</keyword>
<keyword evidence="14 33" id="KW-0812">Transmembrane</keyword>